<dbReference type="RefSeq" id="WP_078000730.1">
    <property type="nucleotide sequence ID" value="NZ_MRUL01000001.1"/>
</dbReference>
<reference evidence="2 3" key="1">
    <citation type="submission" date="2016-12" db="EMBL/GenBank/DDBJ databases">
        <title>Izhakiella australiana sp. nov. of genus Izhakiella isolated from Australian desert.</title>
        <authorList>
            <person name="Ji M."/>
        </authorList>
    </citation>
    <scope>NUCLEOTIDE SEQUENCE [LARGE SCALE GENOMIC DNA]</scope>
    <source>
        <strain evidence="2 3">D4N98</strain>
    </source>
</reference>
<evidence type="ECO:0000313" key="3">
    <source>
        <dbReference type="Proteomes" id="UP000190667"/>
    </source>
</evidence>
<comment type="caution">
    <text evidence="2">The sequence shown here is derived from an EMBL/GenBank/DDBJ whole genome shotgun (WGS) entry which is preliminary data.</text>
</comment>
<keyword evidence="3" id="KW-1185">Reference proteome</keyword>
<keyword evidence="1" id="KW-0812">Transmembrane</keyword>
<name>A0A1S8YSI7_9GAMM</name>
<dbReference type="AlphaFoldDB" id="A0A1S8YSI7"/>
<keyword evidence="1" id="KW-0472">Membrane</keyword>
<evidence type="ECO:0000256" key="1">
    <source>
        <dbReference type="SAM" id="Phobius"/>
    </source>
</evidence>
<keyword evidence="1" id="KW-1133">Transmembrane helix</keyword>
<feature type="transmembrane region" description="Helical" evidence="1">
    <location>
        <begin position="35"/>
        <end position="66"/>
    </location>
</feature>
<proteinExistence type="predicted"/>
<dbReference type="EMBL" id="MRUL01000001">
    <property type="protein sequence ID" value="OON41707.1"/>
    <property type="molecule type" value="Genomic_DNA"/>
</dbReference>
<dbReference type="Proteomes" id="UP000190667">
    <property type="component" value="Unassembled WGS sequence"/>
</dbReference>
<organism evidence="2 3">
    <name type="scientific">Izhakiella australiensis</name>
    <dbReference type="NCBI Taxonomy" id="1926881"/>
    <lineage>
        <taxon>Bacteria</taxon>
        <taxon>Pseudomonadati</taxon>
        <taxon>Pseudomonadota</taxon>
        <taxon>Gammaproteobacteria</taxon>
        <taxon>Enterobacterales</taxon>
        <taxon>Erwiniaceae</taxon>
        <taxon>Izhakiella</taxon>
    </lineage>
</organism>
<dbReference type="OrthoDB" id="6058926at2"/>
<accession>A0A1S8YSI7</accession>
<gene>
    <name evidence="2" type="ORF">BTJ39_00630</name>
</gene>
<sequence length="251" mass="28299">MGTAIFMVLMVCGYWYTNSDLSSRIRIRRTSGWDLYFLVALYGCLFVMQGIVATGLLWLLLLLASATNNQIPALHISKHAEWHADLMTWSFLGLQGPVLLMQGFAIAFCFYYSNLAPGSRLDTSGRHRLYKAVSRANDVEGILLQCMEQGELAWVTLKSRRIYIGMIQTASFANPATANLVLVPMLSGYRDSEKLNFNVEHNYARWYRRHQISFTSEPRSAMSFRKVIMLDQVESISLFDPASASVLTGDG</sequence>
<evidence type="ECO:0000313" key="2">
    <source>
        <dbReference type="EMBL" id="OON41707.1"/>
    </source>
</evidence>
<dbReference type="STRING" id="1926881.BTJ39_00630"/>
<feature type="transmembrane region" description="Helical" evidence="1">
    <location>
        <begin position="86"/>
        <end position="112"/>
    </location>
</feature>
<protein>
    <submittedName>
        <fullName evidence="2">Uncharacterized protein</fullName>
    </submittedName>
</protein>